<sequence length="141" mass="16012">MPGRMRRTLWGYQPAAVQTMNEHLAARHAERMNGLRAELARLRSDNERLADELARVTTARQPVERTTGQRDSRDLCAPLAAAHAEASLLVEELTARLREQRMRHEADKARHARLRADTLARLEARLGEAQARWRGGEEDGD</sequence>
<feature type="coiled-coil region" evidence="1">
    <location>
        <begin position="25"/>
        <end position="59"/>
    </location>
</feature>
<keyword evidence="1" id="KW-0175">Coiled coil</keyword>
<accession>A0ABV8KBC3</accession>
<proteinExistence type="predicted"/>
<evidence type="ECO:0000256" key="1">
    <source>
        <dbReference type="SAM" id="Coils"/>
    </source>
</evidence>
<keyword evidence="3" id="KW-1185">Reference proteome</keyword>
<evidence type="ECO:0000313" key="3">
    <source>
        <dbReference type="Proteomes" id="UP001595715"/>
    </source>
</evidence>
<dbReference type="EMBL" id="JBHSAM010000034">
    <property type="protein sequence ID" value="MFC4103351.1"/>
    <property type="molecule type" value="Genomic_DNA"/>
</dbReference>
<comment type="caution">
    <text evidence="2">The sequence shown here is derived from an EMBL/GenBank/DDBJ whole genome shotgun (WGS) entry which is preliminary data.</text>
</comment>
<protein>
    <submittedName>
        <fullName evidence="2">Uncharacterized protein</fullName>
    </submittedName>
</protein>
<dbReference type="Proteomes" id="UP001595715">
    <property type="component" value="Unassembled WGS sequence"/>
</dbReference>
<gene>
    <name evidence="2" type="ORF">ACFOZ8_27385</name>
</gene>
<dbReference type="RefSeq" id="WP_377721919.1">
    <property type="nucleotide sequence ID" value="NZ_JBHSAM010000034.1"/>
</dbReference>
<name>A0ABV8KBC3_9BACL</name>
<organism evidence="2 3">
    <name type="scientific">Paenibacillus xanthanilyticus</name>
    <dbReference type="NCBI Taxonomy" id="1783531"/>
    <lineage>
        <taxon>Bacteria</taxon>
        <taxon>Bacillati</taxon>
        <taxon>Bacillota</taxon>
        <taxon>Bacilli</taxon>
        <taxon>Bacillales</taxon>
        <taxon>Paenibacillaceae</taxon>
        <taxon>Paenibacillus</taxon>
    </lineage>
</organism>
<reference evidence="3" key="1">
    <citation type="journal article" date="2019" name="Int. J. Syst. Evol. Microbiol.">
        <title>The Global Catalogue of Microorganisms (GCM) 10K type strain sequencing project: providing services to taxonomists for standard genome sequencing and annotation.</title>
        <authorList>
            <consortium name="The Broad Institute Genomics Platform"/>
            <consortium name="The Broad Institute Genome Sequencing Center for Infectious Disease"/>
            <person name="Wu L."/>
            <person name="Ma J."/>
        </authorList>
    </citation>
    <scope>NUCLEOTIDE SEQUENCE [LARGE SCALE GENOMIC DNA]</scope>
    <source>
        <strain evidence="3">IBRC-M 10987</strain>
    </source>
</reference>
<evidence type="ECO:0000313" key="2">
    <source>
        <dbReference type="EMBL" id="MFC4103351.1"/>
    </source>
</evidence>